<reference evidence="3" key="1">
    <citation type="journal article" date="2015" name="Nat. Genet.">
        <title>The pineapple genome and the evolution of CAM photosynthesis.</title>
        <authorList>
            <person name="Ming R."/>
            <person name="VanBuren R."/>
            <person name="Wai C.M."/>
            <person name="Tang H."/>
            <person name="Schatz M.C."/>
            <person name="Bowers J.E."/>
            <person name="Lyons E."/>
            <person name="Wang M.L."/>
            <person name="Chen J."/>
            <person name="Biggers E."/>
            <person name="Zhang J."/>
            <person name="Huang L."/>
            <person name="Zhang L."/>
            <person name="Miao W."/>
            <person name="Zhang J."/>
            <person name="Ye Z."/>
            <person name="Miao C."/>
            <person name="Lin Z."/>
            <person name="Wang H."/>
            <person name="Zhou H."/>
            <person name="Yim W.C."/>
            <person name="Priest H.D."/>
            <person name="Zheng C."/>
            <person name="Woodhouse M."/>
            <person name="Edger P.P."/>
            <person name="Guyot R."/>
            <person name="Guo H.B."/>
            <person name="Guo H."/>
            <person name="Zheng G."/>
            <person name="Singh R."/>
            <person name="Sharma A."/>
            <person name="Min X."/>
            <person name="Zheng Y."/>
            <person name="Lee H."/>
            <person name="Gurtowski J."/>
            <person name="Sedlazeck F.J."/>
            <person name="Harkess A."/>
            <person name="McKain M.R."/>
            <person name="Liao Z."/>
            <person name="Fang J."/>
            <person name="Liu J."/>
            <person name="Zhang X."/>
            <person name="Zhang Q."/>
            <person name="Hu W."/>
            <person name="Qin Y."/>
            <person name="Wang K."/>
            <person name="Chen L.Y."/>
            <person name="Shirley N."/>
            <person name="Lin Y.R."/>
            <person name="Liu L.Y."/>
            <person name="Hernandez A.G."/>
            <person name="Wright C.L."/>
            <person name="Bulone V."/>
            <person name="Tuskan G.A."/>
            <person name="Heath K."/>
            <person name="Zee F."/>
            <person name="Moore P.H."/>
            <person name="Sunkar R."/>
            <person name="Leebens-Mack J.H."/>
            <person name="Mockler T."/>
            <person name="Bennetzen J.L."/>
            <person name="Freeling M."/>
            <person name="Sankoff D."/>
            <person name="Paterson A.H."/>
            <person name="Zhu X."/>
            <person name="Yang X."/>
            <person name="Smith J.A."/>
            <person name="Cushman J.C."/>
            <person name="Paull R.E."/>
            <person name="Yu Q."/>
        </authorList>
    </citation>
    <scope>NUCLEOTIDE SEQUENCE [LARGE SCALE GENOMIC DNA]</scope>
    <source>
        <strain evidence="3">cv. F153</strain>
    </source>
</reference>
<proteinExistence type="predicted"/>
<sequence>MATGPRGAAVEPPSPKSPPKYPDFCGRRRLQLEVQILNREIGFLEDELQSLDGIQPVSKCCKEVNEFVGTKPDPLIPINKKRRRSCRLLRWIGSKLCFNLSWFCCCPSLCLFKVELPSCSCPRPKNCCTHCECRCPNYSCCTLSCCQPSCSCPKIPSCKPCCKPHCGWPPIPSCKPHCTCPEISCCKPSCSPNCSTCCEPCHSCAECSCCMHSCTECSCCQCTKCCSWRFPCFRPWSRCCSDISCCPKSTCCRSCCPIPTPSCPEISCACVWSCPRCTEDCLCARCGKPCCVSGCLC</sequence>
<dbReference type="SMART" id="SM01224">
    <property type="entry name" value="G_gamma"/>
    <property type="match status" value="1"/>
</dbReference>
<dbReference type="PANTHER" id="PTHR32378:SF10">
    <property type="entry name" value="GUANINE NUCLEOTIDE-BINDING PROTEIN SUBUNIT GAMMA 3"/>
    <property type="match status" value="1"/>
</dbReference>
<evidence type="ECO:0000256" key="1">
    <source>
        <dbReference type="SAM" id="MobiDB-lite"/>
    </source>
</evidence>
<keyword evidence="3" id="KW-1185">Reference proteome</keyword>
<dbReference type="Proteomes" id="UP000515123">
    <property type="component" value="Linkage group 2"/>
</dbReference>
<dbReference type="GeneID" id="109706716"/>
<dbReference type="AlphaFoldDB" id="A0A6P5EIN1"/>
<dbReference type="InterPro" id="IPR015898">
    <property type="entry name" value="G-protein_gamma-like_dom"/>
</dbReference>
<feature type="compositionally biased region" description="Pro residues" evidence="1">
    <location>
        <begin position="12"/>
        <end position="21"/>
    </location>
</feature>
<evidence type="ECO:0000259" key="2">
    <source>
        <dbReference type="SMART" id="SM01224"/>
    </source>
</evidence>
<reference evidence="4 5" key="2">
    <citation type="submission" date="2025-04" db="UniProtKB">
        <authorList>
            <consortium name="RefSeq"/>
        </authorList>
    </citation>
    <scope>IDENTIFICATION</scope>
    <source>
        <tissue evidence="4 5">Leaf</tissue>
    </source>
</reference>
<evidence type="ECO:0000313" key="4">
    <source>
        <dbReference type="RefSeq" id="XP_020083271.1"/>
    </source>
</evidence>
<dbReference type="InterPro" id="IPR055305">
    <property type="entry name" value="GG3-like"/>
</dbReference>
<accession>A0A6P5EIN1</accession>
<gene>
    <name evidence="4 5" type="primary">LOC109706716</name>
</gene>
<protein>
    <submittedName>
        <fullName evidence="4 5">Keratin-associated protein 5-5-like</fullName>
    </submittedName>
</protein>
<dbReference type="OrthoDB" id="784350at2759"/>
<dbReference type="RefSeq" id="XP_020083271.1">
    <property type="nucleotide sequence ID" value="XM_020227682.1"/>
</dbReference>
<feature type="region of interest" description="Disordered" evidence="1">
    <location>
        <begin position="1"/>
        <end position="21"/>
    </location>
</feature>
<evidence type="ECO:0000313" key="5">
    <source>
        <dbReference type="RefSeq" id="XP_020083272.1"/>
    </source>
</evidence>
<evidence type="ECO:0000313" key="3">
    <source>
        <dbReference type="Proteomes" id="UP000515123"/>
    </source>
</evidence>
<feature type="domain" description="G protein gamma" evidence="2">
    <location>
        <begin position="30"/>
        <end position="100"/>
    </location>
</feature>
<organism evidence="5">
    <name type="scientific">Ananas comosus</name>
    <name type="common">Pineapple</name>
    <name type="synonym">Ananas ananas</name>
    <dbReference type="NCBI Taxonomy" id="4615"/>
    <lineage>
        <taxon>Eukaryota</taxon>
        <taxon>Viridiplantae</taxon>
        <taxon>Streptophyta</taxon>
        <taxon>Embryophyta</taxon>
        <taxon>Tracheophyta</taxon>
        <taxon>Spermatophyta</taxon>
        <taxon>Magnoliopsida</taxon>
        <taxon>Liliopsida</taxon>
        <taxon>Poales</taxon>
        <taxon>Bromeliaceae</taxon>
        <taxon>Bromelioideae</taxon>
        <taxon>Ananas</taxon>
    </lineage>
</organism>
<name>A0A6P5EIN1_ANACO</name>
<dbReference type="PANTHER" id="PTHR32378">
    <property type="entry name" value="GUANINE NUCLEOTIDE-BINDING PROTEIN SUBUNIT GAMMA 3"/>
    <property type="match status" value="1"/>
</dbReference>
<dbReference type="RefSeq" id="XP_020083272.1">
    <property type="nucleotide sequence ID" value="XM_020227683.1"/>
</dbReference>